<evidence type="ECO:0000256" key="7">
    <source>
        <dbReference type="ARBA" id="ARBA00040683"/>
    </source>
</evidence>
<dbReference type="HOGENOM" id="CLU_038746_1_0_1"/>
<dbReference type="OMA" id="GREDWRI"/>
<dbReference type="CDD" id="cd22284">
    <property type="entry name" value="HD_CCDC61_N"/>
    <property type="match status" value="1"/>
</dbReference>
<comment type="similarity">
    <text evidence="6">Belongs to the CCDC61 family.</text>
</comment>
<feature type="compositionally biased region" description="Polar residues" evidence="11">
    <location>
        <begin position="522"/>
        <end position="538"/>
    </location>
</feature>
<evidence type="ECO:0000256" key="4">
    <source>
        <dbReference type="ARBA" id="ARBA00023212"/>
    </source>
</evidence>
<evidence type="ECO:0000256" key="2">
    <source>
        <dbReference type="ARBA" id="ARBA00022490"/>
    </source>
</evidence>
<sequence>MPSPQFPQVAMETEEPIIGSYVFHGIEYIVSLSSREDQLIVEVEEKDSADQWRETYDAPYIEELTHKTGNFKQFRVFVSMLASAVLQTSETVSLDLLTYQDLEILRSKKSGGGGRGTSAANGLNSKRYLILTYTVEFDRIHYPLPLPYVGKPDPRILQDMIRDLRDEIADLKRNGNGRHSNSKLQRQYDHLLAEKEDLEVAFQEYRMETEAAQEGSSVNEGRMLKKMIRSLEEDLMKERSKNQRINNKRSQEYRQLMDELEDVKASERNLKARVKSLTNELAVFRRQGSRALPNSSRVSSHRNTTSSSLRNRSGMSSHDNSRRSSSRENSFCSQRSQKSRKNNSYLSGGSRDSSIERSWRSNGMHTRNRSTSRERAHSRERPSNTRSRTPSPAGSLRKGRFDPTAYTREKQRKRKEAEMKLRRDRKPGRPSSLDRKPPLRQSYPRAQPPSRTSSVGSLRSVASSIESLSDIPVASDTSINNGPPVRNAPQYQKVNEWSNGNKKHAKQLLSSTPDAPTRTKSRLQSQAPQRSKENLQNSELADIDARLSRLQDFMKENLALT</sequence>
<evidence type="ECO:0000256" key="8">
    <source>
        <dbReference type="ARBA" id="ARBA00041518"/>
    </source>
</evidence>
<evidence type="ECO:0000256" key="5">
    <source>
        <dbReference type="ARBA" id="ARBA00023273"/>
    </source>
</evidence>
<accession>R7VF78</accession>
<dbReference type="EnsemblMetazoa" id="CapteT226826">
    <property type="protein sequence ID" value="CapteP226826"/>
    <property type="gene ID" value="CapteG226826"/>
</dbReference>
<feature type="compositionally biased region" description="Low complexity" evidence="11">
    <location>
        <begin position="327"/>
        <end position="336"/>
    </location>
</feature>
<evidence type="ECO:0000313" key="12">
    <source>
        <dbReference type="EMBL" id="ELU17212.1"/>
    </source>
</evidence>
<dbReference type="PANTHER" id="PTHR22691">
    <property type="entry name" value="YEAST SPT2-RELATED"/>
    <property type="match status" value="1"/>
</dbReference>
<evidence type="ECO:0000256" key="10">
    <source>
        <dbReference type="SAM" id="Coils"/>
    </source>
</evidence>
<feature type="compositionally biased region" description="Polar residues" evidence="11">
    <location>
        <begin position="342"/>
        <end position="352"/>
    </location>
</feature>
<dbReference type="AlphaFoldDB" id="R7VF78"/>
<name>R7VF78_CAPTE</name>
<evidence type="ECO:0000313" key="14">
    <source>
        <dbReference type="Proteomes" id="UP000014760"/>
    </source>
</evidence>
<feature type="coiled-coil region" evidence="10">
    <location>
        <begin position="181"/>
        <end position="287"/>
    </location>
</feature>
<dbReference type="OrthoDB" id="568137at2759"/>
<feature type="compositionally biased region" description="Low complexity" evidence="11">
    <location>
        <begin position="294"/>
        <end position="318"/>
    </location>
</feature>
<evidence type="ECO:0000256" key="3">
    <source>
        <dbReference type="ARBA" id="ARBA00023054"/>
    </source>
</evidence>
<dbReference type="EMBL" id="AMQN01004106">
    <property type="status" value="NOT_ANNOTATED_CDS"/>
    <property type="molecule type" value="Genomic_DNA"/>
</dbReference>
<feature type="region of interest" description="Disordered" evidence="11">
    <location>
        <begin position="504"/>
        <end position="538"/>
    </location>
</feature>
<comment type="subcellular location">
    <subcellularLocation>
        <location evidence="1">Cytoplasm</location>
        <location evidence="1">Cytoskeleton</location>
        <location evidence="1">Cilium basal body</location>
    </subcellularLocation>
</comment>
<feature type="region of interest" description="Disordered" evidence="11">
    <location>
        <begin position="288"/>
        <end position="459"/>
    </location>
</feature>
<dbReference type="InterPro" id="IPR049733">
    <property type="entry name" value="CCDC61_N"/>
</dbReference>
<evidence type="ECO:0000313" key="13">
    <source>
        <dbReference type="EnsemblMetazoa" id="CapteP226826"/>
    </source>
</evidence>
<gene>
    <name evidence="12" type="ORF">CAPTEDRAFT_226826</name>
</gene>
<evidence type="ECO:0000256" key="9">
    <source>
        <dbReference type="ARBA" id="ARBA00042326"/>
    </source>
</evidence>
<protein>
    <recommendedName>
        <fullName evidence="7">Centrosomal protein CCDC61</fullName>
    </recommendedName>
    <alternativeName>
        <fullName evidence="8">Coiled-coil domain-containing protein 61</fullName>
    </alternativeName>
    <alternativeName>
        <fullName evidence="9">VFL3 homolog</fullName>
    </alternativeName>
</protein>
<dbReference type="STRING" id="283909.R7VF78"/>
<dbReference type="EMBL" id="KB292627">
    <property type="protein sequence ID" value="ELU17212.1"/>
    <property type="molecule type" value="Genomic_DNA"/>
</dbReference>
<dbReference type="GO" id="GO:0036064">
    <property type="term" value="C:ciliary basal body"/>
    <property type="evidence" value="ECO:0007669"/>
    <property type="project" value="TreeGrafter"/>
</dbReference>
<organism evidence="12">
    <name type="scientific">Capitella teleta</name>
    <name type="common">Polychaete worm</name>
    <dbReference type="NCBI Taxonomy" id="283909"/>
    <lineage>
        <taxon>Eukaryota</taxon>
        <taxon>Metazoa</taxon>
        <taxon>Spiralia</taxon>
        <taxon>Lophotrochozoa</taxon>
        <taxon>Annelida</taxon>
        <taxon>Polychaeta</taxon>
        <taxon>Sedentaria</taxon>
        <taxon>Scolecida</taxon>
        <taxon>Capitellidae</taxon>
        <taxon>Capitella</taxon>
    </lineage>
</organism>
<proteinExistence type="inferred from homology"/>
<dbReference type="PANTHER" id="PTHR22691:SF1">
    <property type="entry name" value="CENTROSOMAL PROTEIN CCDC61"/>
    <property type="match status" value="1"/>
</dbReference>
<keyword evidence="2" id="KW-0963">Cytoplasm</keyword>
<keyword evidence="5" id="KW-0966">Cell projection</keyword>
<keyword evidence="4" id="KW-0206">Cytoskeleton</keyword>
<keyword evidence="14" id="KW-1185">Reference proteome</keyword>
<reference evidence="12 14" key="2">
    <citation type="journal article" date="2013" name="Nature">
        <title>Insights into bilaterian evolution from three spiralian genomes.</title>
        <authorList>
            <person name="Simakov O."/>
            <person name="Marletaz F."/>
            <person name="Cho S.J."/>
            <person name="Edsinger-Gonzales E."/>
            <person name="Havlak P."/>
            <person name="Hellsten U."/>
            <person name="Kuo D.H."/>
            <person name="Larsson T."/>
            <person name="Lv J."/>
            <person name="Arendt D."/>
            <person name="Savage R."/>
            <person name="Osoegawa K."/>
            <person name="de Jong P."/>
            <person name="Grimwood J."/>
            <person name="Chapman J.A."/>
            <person name="Shapiro H."/>
            <person name="Aerts A."/>
            <person name="Otillar R.P."/>
            <person name="Terry A.Y."/>
            <person name="Boore J.L."/>
            <person name="Grigoriev I.V."/>
            <person name="Lindberg D.R."/>
            <person name="Seaver E.C."/>
            <person name="Weisblat D.A."/>
            <person name="Putnam N.H."/>
            <person name="Rokhsar D.S."/>
        </authorList>
    </citation>
    <scope>NUCLEOTIDE SEQUENCE</scope>
    <source>
        <strain evidence="12 14">I ESC-2004</strain>
    </source>
</reference>
<reference evidence="14" key="1">
    <citation type="submission" date="2012-12" db="EMBL/GenBank/DDBJ databases">
        <authorList>
            <person name="Hellsten U."/>
            <person name="Grimwood J."/>
            <person name="Chapman J.A."/>
            <person name="Shapiro H."/>
            <person name="Aerts A."/>
            <person name="Otillar R.P."/>
            <person name="Terry A.Y."/>
            <person name="Boore J.L."/>
            <person name="Simakov O."/>
            <person name="Marletaz F."/>
            <person name="Cho S.-J."/>
            <person name="Edsinger-Gonzales E."/>
            <person name="Havlak P."/>
            <person name="Kuo D.-H."/>
            <person name="Larsson T."/>
            <person name="Lv J."/>
            <person name="Arendt D."/>
            <person name="Savage R."/>
            <person name="Osoegawa K."/>
            <person name="de Jong P."/>
            <person name="Lindberg D.R."/>
            <person name="Seaver E.C."/>
            <person name="Weisblat D.A."/>
            <person name="Putnam N.H."/>
            <person name="Grigoriev I.V."/>
            <person name="Rokhsar D.S."/>
        </authorList>
    </citation>
    <scope>NUCLEOTIDE SEQUENCE</scope>
    <source>
        <strain evidence="14">I ESC-2004</strain>
    </source>
</reference>
<evidence type="ECO:0000256" key="11">
    <source>
        <dbReference type="SAM" id="MobiDB-lite"/>
    </source>
</evidence>
<evidence type="ECO:0000256" key="6">
    <source>
        <dbReference type="ARBA" id="ARBA00038217"/>
    </source>
</evidence>
<feature type="compositionally biased region" description="Basic and acidic residues" evidence="11">
    <location>
        <begin position="371"/>
        <end position="383"/>
    </location>
</feature>
<dbReference type="Proteomes" id="UP000014760">
    <property type="component" value="Unassembled WGS sequence"/>
</dbReference>
<evidence type="ECO:0000256" key="1">
    <source>
        <dbReference type="ARBA" id="ARBA00004120"/>
    </source>
</evidence>
<keyword evidence="3 10" id="KW-0175">Coiled coil</keyword>
<reference evidence="13" key="3">
    <citation type="submission" date="2015-06" db="UniProtKB">
        <authorList>
            <consortium name="EnsemblMetazoa"/>
        </authorList>
    </citation>
    <scope>IDENTIFICATION</scope>
</reference>